<proteinExistence type="inferred from homology"/>
<dbReference type="PANTHER" id="PTHR46825">
    <property type="entry name" value="D-ALANYL-D-ALANINE-CARBOXYPEPTIDASE/ENDOPEPTIDASE AMPH"/>
    <property type="match status" value="1"/>
</dbReference>
<dbReference type="SUPFAM" id="SSF56601">
    <property type="entry name" value="beta-lactamase/transpeptidase-like"/>
    <property type="match status" value="1"/>
</dbReference>
<accession>A0A6A6BJP4</accession>
<evidence type="ECO:0000256" key="1">
    <source>
        <dbReference type="ARBA" id="ARBA00038215"/>
    </source>
</evidence>
<evidence type="ECO:0000313" key="4">
    <source>
        <dbReference type="EMBL" id="KAF2144342.1"/>
    </source>
</evidence>
<dbReference type="InterPro" id="IPR050491">
    <property type="entry name" value="AmpC-like"/>
</dbReference>
<dbReference type="Gene3D" id="2.40.128.600">
    <property type="match status" value="1"/>
</dbReference>
<dbReference type="InterPro" id="IPR012338">
    <property type="entry name" value="Beta-lactam/transpept-like"/>
</dbReference>
<dbReference type="Pfam" id="PF00144">
    <property type="entry name" value="Beta-lactamase"/>
    <property type="match status" value="1"/>
</dbReference>
<evidence type="ECO:0008006" key="6">
    <source>
        <dbReference type="Google" id="ProtNLM"/>
    </source>
</evidence>
<evidence type="ECO:0000259" key="2">
    <source>
        <dbReference type="Pfam" id="PF00144"/>
    </source>
</evidence>
<dbReference type="AlphaFoldDB" id="A0A6A6BJP4"/>
<reference evidence="4" key="1">
    <citation type="journal article" date="2020" name="Stud. Mycol.">
        <title>101 Dothideomycetes genomes: a test case for predicting lifestyles and emergence of pathogens.</title>
        <authorList>
            <person name="Haridas S."/>
            <person name="Albert R."/>
            <person name="Binder M."/>
            <person name="Bloem J."/>
            <person name="Labutti K."/>
            <person name="Salamov A."/>
            <person name="Andreopoulos B."/>
            <person name="Baker S."/>
            <person name="Barry K."/>
            <person name="Bills G."/>
            <person name="Bluhm B."/>
            <person name="Cannon C."/>
            <person name="Castanera R."/>
            <person name="Culley D."/>
            <person name="Daum C."/>
            <person name="Ezra D."/>
            <person name="Gonzalez J."/>
            <person name="Henrissat B."/>
            <person name="Kuo A."/>
            <person name="Liang C."/>
            <person name="Lipzen A."/>
            <person name="Lutzoni F."/>
            <person name="Magnuson J."/>
            <person name="Mondo S."/>
            <person name="Nolan M."/>
            <person name="Ohm R."/>
            <person name="Pangilinan J."/>
            <person name="Park H.-J."/>
            <person name="Ramirez L."/>
            <person name="Alfaro M."/>
            <person name="Sun H."/>
            <person name="Tritt A."/>
            <person name="Yoshinaga Y."/>
            <person name="Zwiers L.-H."/>
            <person name="Turgeon B."/>
            <person name="Goodwin S."/>
            <person name="Spatafora J."/>
            <person name="Crous P."/>
            <person name="Grigoriev I."/>
        </authorList>
    </citation>
    <scope>NUCLEOTIDE SEQUENCE</scope>
    <source>
        <strain evidence="4">CBS 121167</strain>
    </source>
</reference>
<dbReference type="Proteomes" id="UP000799438">
    <property type="component" value="Unassembled WGS sequence"/>
</dbReference>
<name>A0A6A6BJP4_9PEZI</name>
<dbReference type="Pfam" id="PF11954">
    <property type="entry name" value="DUF3471"/>
    <property type="match status" value="1"/>
</dbReference>
<dbReference type="PANTHER" id="PTHR46825:SF14">
    <property type="entry name" value="BETA-LACTAMASE-RELATED DOMAIN-CONTAINING PROTEIN"/>
    <property type="match status" value="1"/>
</dbReference>
<keyword evidence="5" id="KW-1185">Reference proteome</keyword>
<feature type="domain" description="Beta-lactamase-related" evidence="2">
    <location>
        <begin position="18"/>
        <end position="348"/>
    </location>
</feature>
<feature type="domain" description="Peptidase S12 Pab87-related C-terminal" evidence="3">
    <location>
        <begin position="399"/>
        <end position="497"/>
    </location>
</feature>
<dbReference type="RefSeq" id="XP_033400054.1">
    <property type="nucleotide sequence ID" value="XM_033543028.1"/>
</dbReference>
<evidence type="ECO:0000313" key="5">
    <source>
        <dbReference type="Proteomes" id="UP000799438"/>
    </source>
</evidence>
<dbReference type="EMBL" id="ML995480">
    <property type="protein sequence ID" value="KAF2144342.1"/>
    <property type="molecule type" value="Genomic_DNA"/>
</dbReference>
<dbReference type="InterPro" id="IPR001466">
    <property type="entry name" value="Beta-lactam-related"/>
</dbReference>
<protein>
    <recommendedName>
        <fullName evidence="6">Beta-lactamase-related domain-containing protein</fullName>
    </recommendedName>
</protein>
<dbReference type="OrthoDB" id="5946976at2759"/>
<sequence>MYSIEEVKSRLDQVRPEIEKLMKIGGTPGAAIGVLHHGQLAYLDNIGFRDVSSKLPVTNETIFPCASLTKAILSAAMAICVEEGGLSWDTPVQRILPEFHTRDELLHYHMTVSDCLCHRAGMQASPYWLGSMNNVLISNENSMNFINDLQRIRPFPDQYLYNNLGYEIAAHIIARVTGDPWERVLHTKIFKALDMGRTGTRFGFIQDDNVAKAYATLDDASPVEIVPMLSGDNTVGGPGSAMRSCMKDLLRRYSSLLDAGNHQTATGRTSTPGNPFKQARVQTPGPMGAIGLNPDLLSPKPVPDIAKNHPSQLVLYHQGSMPGNLAAVNLVPKTSGAIVVLTNSLALNDTADWIGQMLLEAYLGVEDITDYVSLSKETVKSVVSWYARILQQLKEQQIPGTSPRPLAEYVGTYYNYARTMMIQIIAKAQEKSLFIKFQGLDSEEFILNHYHYDNFTWLEPRNNLARRGRFTNTNADYFKISFGTDGGHRINHLTWQHDKELPKPESFYKEN</sequence>
<dbReference type="Gene3D" id="3.40.710.10">
    <property type="entry name" value="DD-peptidase/beta-lactamase superfamily"/>
    <property type="match status" value="1"/>
</dbReference>
<comment type="similarity">
    <text evidence="1">Belongs to the peptidase S12 family.</text>
</comment>
<gene>
    <name evidence="4" type="ORF">K452DRAFT_306921</name>
</gene>
<dbReference type="InterPro" id="IPR021860">
    <property type="entry name" value="Peptidase_S12_Pab87-rel_C"/>
</dbReference>
<organism evidence="4 5">
    <name type="scientific">Aplosporella prunicola CBS 121167</name>
    <dbReference type="NCBI Taxonomy" id="1176127"/>
    <lineage>
        <taxon>Eukaryota</taxon>
        <taxon>Fungi</taxon>
        <taxon>Dikarya</taxon>
        <taxon>Ascomycota</taxon>
        <taxon>Pezizomycotina</taxon>
        <taxon>Dothideomycetes</taxon>
        <taxon>Dothideomycetes incertae sedis</taxon>
        <taxon>Botryosphaeriales</taxon>
        <taxon>Aplosporellaceae</taxon>
        <taxon>Aplosporella</taxon>
    </lineage>
</organism>
<evidence type="ECO:0000259" key="3">
    <source>
        <dbReference type="Pfam" id="PF11954"/>
    </source>
</evidence>
<dbReference type="GeneID" id="54300525"/>